<feature type="transmembrane region" description="Helical" evidence="9">
    <location>
        <begin position="115"/>
        <end position="134"/>
    </location>
</feature>
<dbReference type="Pfam" id="PF00909">
    <property type="entry name" value="Ammonium_transp"/>
    <property type="match status" value="1"/>
</dbReference>
<dbReference type="PANTHER" id="PTHR43029:SF10">
    <property type="entry name" value="AMMONIUM TRANSPORTER MEP2"/>
    <property type="match status" value="1"/>
</dbReference>
<dbReference type="VEuPathDB" id="FungiDB:PGUG_00471"/>
<dbReference type="GeneID" id="5129406"/>
<feature type="transmembrane region" description="Helical" evidence="9">
    <location>
        <begin position="289"/>
        <end position="310"/>
    </location>
</feature>
<feature type="transmembrane region" description="Helical" evidence="9">
    <location>
        <begin position="141"/>
        <end position="162"/>
    </location>
</feature>
<evidence type="ECO:0000256" key="1">
    <source>
        <dbReference type="ARBA" id="ARBA00004141"/>
    </source>
</evidence>
<feature type="compositionally biased region" description="Polar residues" evidence="8">
    <location>
        <begin position="504"/>
        <end position="516"/>
    </location>
</feature>
<evidence type="ECO:0000256" key="9">
    <source>
        <dbReference type="SAM" id="Phobius"/>
    </source>
</evidence>
<evidence type="ECO:0000256" key="7">
    <source>
        <dbReference type="ARBA" id="ARBA00023177"/>
    </source>
</evidence>
<feature type="transmembrane region" description="Helical" evidence="9">
    <location>
        <begin position="20"/>
        <end position="42"/>
    </location>
</feature>
<dbReference type="STRING" id="294746.A5DB16"/>
<dbReference type="GO" id="GO:0005886">
    <property type="term" value="C:plasma membrane"/>
    <property type="evidence" value="ECO:0007669"/>
    <property type="project" value="TreeGrafter"/>
</dbReference>
<evidence type="ECO:0000256" key="5">
    <source>
        <dbReference type="ARBA" id="ARBA00022989"/>
    </source>
</evidence>
<evidence type="ECO:0000256" key="4">
    <source>
        <dbReference type="ARBA" id="ARBA00022692"/>
    </source>
</evidence>
<feature type="transmembrane region" description="Helical" evidence="9">
    <location>
        <begin position="249"/>
        <end position="268"/>
    </location>
</feature>
<proteinExistence type="inferred from homology"/>
<evidence type="ECO:0000313" key="12">
    <source>
        <dbReference type="Proteomes" id="UP000001997"/>
    </source>
</evidence>
<name>A5DB16_PICGU</name>
<dbReference type="SUPFAM" id="SSF111352">
    <property type="entry name" value="Ammonium transporter"/>
    <property type="match status" value="1"/>
</dbReference>
<keyword evidence="6 9" id="KW-0472">Membrane</keyword>
<dbReference type="Proteomes" id="UP000001997">
    <property type="component" value="Unassembled WGS sequence"/>
</dbReference>
<reference evidence="11 12" key="1">
    <citation type="journal article" date="2009" name="Nature">
        <title>Evolution of pathogenicity and sexual reproduction in eight Candida genomes.</title>
        <authorList>
            <person name="Butler G."/>
            <person name="Rasmussen M.D."/>
            <person name="Lin M.F."/>
            <person name="Santos M.A."/>
            <person name="Sakthikumar S."/>
            <person name="Munro C.A."/>
            <person name="Rheinbay E."/>
            <person name="Grabherr M."/>
            <person name="Forche A."/>
            <person name="Reedy J.L."/>
            <person name="Agrafioti I."/>
            <person name="Arnaud M.B."/>
            <person name="Bates S."/>
            <person name="Brown A.J."/>
            <person name="Brunke S."/>
            <person name="Costanzo M.C."/>
            <person name="Fitzpatrick D.A."/>
            <person name="de Groot P.W."/>
            <person name="Harris D."/>
            <person name="Hoyer L.L."/>
            <person name="Hube B."/>
            <person name="Klis F.M."/>
            <person name="Kodira C."/>
            <person name="Lennard N."/>
            <person name="Logue M.E."/>
            <person name="Martin R."/>
            <person name="Neiman A.M."/>
            <person name="Nikolaou E."/>
            <person name="Quail M.A."/>
            <person name="Quinn J."/>
            <person name="Santos M.C."/>
            <person name="Schmitzberger F.F."/>
            <person name="Sherlock G."/>
            <person name="Shah P."/>
            <person name="Silverstein K.A."/>
            <person name="Skrzypek M.S."/>
            <person name="Soll D."/>
            <person name="Staggs R."/>
            <person name="Stansfield I."/>
            <person name="Stumpf M.P."/>
            <person name="Sudbery P.E."/>
            <person name="Srikantha T."/>
            <person name="Zeng Q."/>
            <person name="Berman J."/>
            <person name="Berriman M."/>
            <person name="Heitman J."/>
            <person name="Gow N.A."/>
            <person name="Lorenz M.C."/>
            <person name="Birren B.W."/>
            <person name="Kellis M."/>
            <person name="Cuomo C.A."/>
        </authorList>
    </citation>
    <scope>NUCLEOTIDE SEQUENCE [LARGE SCALE GENOMIC DNA]</scope>
    <source>
        <strain evidence="12">ATCC 6260 / CBS 566 / DSM 6381 / JCM 1539 / NBRC 10279 / NRRL Y-324</strain>
    </source>
</reference>
<evidence type="ECO:0000256" key="3">
    <source>
        <dbReference type="ARBA" id="ARBA00022448"/>
    </source>
</evidence>
<accession>A5DB16</accession>
<dbReference type="KEGG" id="pgu:PGUG_00471"/>
<dbReference type="AlphaFoldDB" id="A5DB16"/>
<dbReference type="PANTHER" id="PTHR43029">
    <property type="entry name" value="AMMONIUM TRANSPORTER MEP2"/>
    <property type="match status" value="1"/>
</dbReference>
<evidence type="ECO:0000259" key="10">
    <source>
        <dbReference type="Pfam" id="PF00909"/>
    </source>
</evidence>
<keyword evidence="5 9" id="KW-1133">Transmembrane helix</keyword>
<dbReference type="OMA" id="GCDFKFS"/>
<dbReference type="InterPro" id="IPR001905">
    <property type="entry name" value="Ammonium_transpt"/>
</dbReference>
<feature type="transmembrane region" description="Helical" evidence="9">
    <location>
        <begin position="182"/>
        <end position="201"/>
    </location>
</feature>
<feature type="transmembrane region" description="Helical" evidence="9">
    <location>
        <begin position="386"/>
        <end position="410"/>
    </location>
</feature>
<evidence type="ECO:0000256" key="2">
    <source>
        <dbReference type="ARBA" id="ARBA00005887"/>
    </source>
</evidence>
<evidence type="ECO:0000256" key="6">
    <source>
        <dbReference type="ARBA" id="ARBA00023136"/>
    </source>
</evidence>
<comment type="similarity">
    <text evidence="2">Belongs to the ammonia transporter channel (TC 1.A.11.2) family.</text>
</comment>
<feature type="transmembrane region" description="Helical" evidence="9">
    <location>
        <begin position="221"/>
        <end position="243"/>
    </location>
</feature>
<organism evidence="11 12">
    <name type="scientific">Meyerozyma guilliermondii (strain ATCC 6260 / CBS 566 / DSM 6381 / JCM 1539 / NBRC 10279 / NRRL Y-324)</name>
    <name type="common">Yeast</name>
    <name type="synonym">Candida guilliermondii</name>
    <dbReference type="NCBI Taxonomy" id="294746"/>
    <lineage>
        <taxon>Eukaryota</taxon>
        <taxon>Fungi</taxon>
        <taxon>Dikarya</taxon>
        <taxon>Ascomycota</taxon>
        <taxon>Saccharomycotina</taxon>
        <taxon>Pichiomycetes</taxon>
        <taxon>Debaryomycetaceae</taxon>
        <taxon>Meyerozyma</taxon>
    </lineage>
</organism>
<dbReference type="EMBL" id="CH408155">
    <property type="protein sequence ID" value="EDK36373.2"/>
    <property type="molecule type" value="Genomic_DNA"/>
</dbReference>
<feature type="domain" description="Ammonium transporter AmtB-like" evidence="10">
    <location>
        <begin position="20"/>
        <end position="423"/>
    </location>
</feature>
<keyword evidence="3" id="KW-0813">Transport</keyword>
<evidence type="ECO:0000256" key="8">
    <source>
        <dbReference type="SAM" id="MobiDB-lite"/>
    </source>
</evidence>
<keyword evidence="4 9" id="KW-0812">Transmembrane</keyword>
<sequence>MEMTTGGIDLDPTIAVNSLYMLSCTTAVAFVVLGVAIFYSGFTQRRSSLTMLVLPLVLFPFVFIDWFIWGYSLCYASAVNRYIGSLNFVVLRHLRDSATTIYVTSRGSILSVNHFLFNGMMKVVCAALTFPGCIAERGRVVPMLVFCFFWSVIIYNPVTYWFWNRSGWLSVEYNKQPVLDFAGGNCIHIVSGFTTLAYSYILGPRNPKILINYRNSSTSYVAIGIFFIVAGWCGFVAGCDFRFSTLSVYIIVNTLLSAFTSGIVWMAIDYYFSAIPYEGNLKSTRKMSVISLSSGLMTGLVAITPGGGYVSNPNDFWKPFVYGVVSAIVCNLATRLKFYAQIDDALDLFAIHGVAGIVGSLLTGIFSNTEYSSDGGWVQGHWIQLAYQLLGCTVTSAYVFVMSIVLLYLIDYTPGLHLRIDKTFNQRTRWARNAHQEETMLELTTSDIEGQNINVPSEKDLHYESLELLGMDAYLLNGEYAMDFMEFIKELRPQDYEDNETINDYDNTQPVDSTDISPFGGMDASTKKSE</sequence>
<dbReference type="OrthoDB" id="534912at2759"/>
<feature type="transmembrane region" description="Helical" evidence="9">
    <location>
        <begin position="346"/>
        <end position="366"/>
    </location>
</feature>
<gene>
    <name evidence="11" type="ORF">PGUG_00471</name>
</gene>
<dbReference type="Gene3D" id="1.10.3430.10">
    <property type="entry name" value="Ammonium transporter AmtB like domains"/>
    <property type="match status" value="1"/>
</dbReference>
<dbReference type="RefSeq" id="XP_001487094.2">
    <property type="nucleotide sequence ID" value="XM_001487044.1"/>
</dbReference>
<dbReference type="eggNOG" id="KOG0682">
    <property type="taxonomic scope" value="Eukaryota"/>
</dbReference>
<dbReference type="InterPro" id="IPR024041">
    <property type="entry name" value="NH4_transpt_AmtB-like_dom"/>
</dbReference>
<dbReference type="GO" id="GO:0008519">
    <property type="term" value="F:ammonium channel activity"/>
    <property type="evidence" value="ECO:0007669"/>
    <property type="project" value="InterPro"/>
</dbReference>
<feature type="region of interest" description="Disordered" evidence="8">
    <location>
        <begin position="499"/>
        <end position="530"/>
    </location>
</feature>
<comment type="subcellular location">
    <subcellularLocation>
        <location evidence="1">Membrane</location>
        <topology evidence="1">Multi-pass membrane protein</topology>
    </subcellularLocation>
</comment>
<dbReference type="InterPro" id="IPR029020">
    <property type="entry name" value="Ammonium/urea_transptr"/>
</dbReference>
<keyword evidence="7" id="KW-0924">Ammonia transport</keyword>
<evidence type="ECO:0000313" key="11">
    <source>
        <dbReference type="EMBL" id="EDK36373.2"/>
    </source>
</evidence>
<dbReference type="InParanoid" id="A5DB16"/>
<feature type="transmembrane region" description="Helical" evidence="9">
    <location>
        <begin position="316"/>
        <end position="334"/>
    </location>
</feature>
<keyword evidence="12" id="KW-1185">Reference proteome</keyword>
<dbReference type="HOGENOM" id="CLU_000445_33_0_1"/>
<protein>
    <recommendedName>
        <fullName evidence="10">Ammonium transporter AmtB-like domain-containing protein</fullName>
    </recommendedName>
</protein>
<feature type="transmembrane region" description="Helical" evidence="9">
    <location>
        <begin position="49"/>
        <end position="69"/>
    </location>
</feature>